<organism evidence="4 5">
    <name type="scientific">Cohnella zeiphila</name>
    <dbReference type="NCBI Taxonomy" id="2761120"/>
    <lineage>
        <taxon>Bacteria</taxon>
        <taxon>Bacillati</taxon>
        <taxon>Bacillota</taxon>
        <taxon>Bacilli</taxon>
        <taxon>Bacillales</taxon>
        <taxon>Paenibacillaceae</taxon>
        <taxon>Cohnella</taxon>
    </lineage>
</organism>
<dbReference type="AlphaFoldDB" id="A0A7X0W0A4"/>
<dbReference type="CDD" id="cd10967">
    <property type="entry name" value="CE4_GLA_like_6s"/>
    <property type="match status" value="1"/>
</dbReference>
<keyword evidence="1" id="KW-0479">Metal-binding</keyword>
<proteinExistence type="predicted"/>
<keyword evidence="2" id="KW-0378">Hydrolase</keyword>
<dbReference type="RefSeq" id="WP_185132522.1">
    <property type="nucleotide sequence ID" value="NZ_JACJVO010000038.1"/>
</dbReference>
<evidence type="ECO:0000259" key="3">
    <source>
        <dbReference type="PROSITE" id="PS51677"/>
    </source>
</evidence>
<keyword evidence="5" id="KW-1185">Reference proteome</keyword>
<dbReference type="GO" id="GO:0016020">
    <property type="term" value="C:membrane"/>
    <property type="evidence" value="ECO:0007669"/>
    <property type="project" value="TreeGrafter"/>
</dbReference>
<protein>
    <submittedName>
        <fullName evidence="4">Polysaccharide deacetylase family protein</fullName>
    </submittedName>
</protein>
<dbReference type="InterPro" id="IPR011330">
    <property type="entry name" value="Glyco_hydro/deAcase_b/a-brl"/>
</dbReference>
<dbReference type="GO" id="GO:0016810">
    <property type="term" value="F:hydrolase activity, acting on carbon-nitrogen (but not peptide) bonds"/>
    <property type="evidence" value="ECO:0007669"/>
    <property type="project" value="InterPro"/>
</dbReference>
<evidence type="ECO:0000256" key="2">
    <source>
        <dbReference type="ARBA" id="ARBA00022801"/>
    </source>
</evidence>
<reference evidence="4 5" key="1">
    <citation type="submission" date="2020-08" db="EMBL/GenBank/DDBJ databases">
        <title>Cohnella phylogeny.</title>
        <authorList>
            <person name="Dunlap C."/>
        </authorList>
    </citation>
    <scope>NUCLEOTIDE SEQUENCE [LARGE SCALE GENOMIC DNA]</scope>
    <source>
        <strain evidence="4 5">CBP 2801</strain>
    </source>
</reference>
<dbReference type="Pfam" id="PF01522">
    <property type="entry name" value="Polysacc_deac_1"/>
    <property type="match status" value="1"/>
</dbReference>
<dbReference type="PANTHER" id="PTHR10587:SF133">
    <property type="entry name" value="CHITIN DEACETYLASE 1-RELATED"/>
    <property type="match status" value="1"/>
</dbReference>
<dbReference type="SUPFAM" id="SSF88713">
    <property type="entry name" value="Glycoside hydrolase/deacetylase"/>
    <property type="match status" value="1"/>
</dbReference>
<dbReference type="GO" id="GO:0005975">
    <property type="term" value="P:carbohydrate metabolic process"/>
    <property type="evidence" value="ECO:0007669"/>
    <property type="project" value="InterPro"/>
</dbReference>
<dbReference type="Gene3D" id="3.20.20.370">
    <property type="entry name" value="Glycoside hydrolase/deacetylase"/>
    <property type="match status" value="1"/>
</dbReference>
<name>A0A7X0W0A4_9BACL</name>
<evidence type="ECO:0000313" key="5">
    <source>
        <dbReference type="Proteomes" id="UP000564644"/>
    </source>
</evidence>
<dbReference type="Proteomes" id="UP000564644">
    <property type="component" value="Unassembled WGS sequence"/>
</dbReference>
<dbReference type="InterPro" id="IPR002509">
    <property type="entry name" value="NODB_dom"/>
</dbReference>
<gene>
    <name evidence="4" type="ORF">H7C18_28505</name>
</gene>
<dbReference type="EMBL" id="JACJVO010000038">
    <property type="protein sequence ID" value="MBB6734858.1"/>
    <property type="molecule type" value="Genomic_DNA"/>
</dbReference>
<dbReference type="GO" id="GO:0046872">
    <property type="term" value="F:metal ion binding"/>
    <property type="evidence" value="ECO:0007669"/>
    <property type="project" value="UniProtKB-KW"/>
</dbReference>
<dbReference type="InterPro" id="IPR050248">
    <property type="entry name" value="Polysacc_deacetylase_ArnD"/>
</dbReference>
<dbReference type="PANTHER" id="PTHR10587">
    <property type="entry name" value="GLYCOSYL TRANSFERASE-RELATED"/>
    <property type="match status" value="1"/>
</dbReference>
<sequence length="270" mass="30661">MNRILMCYPGGRHKALTLSYDDGRSADRRLVEMFNRNGLKGTFHLNAGLLGEGDRIAAEEVQALYAGHEVSAHTLTHPTIARCPNEQIVHEVMEDRRLLEKLVGYPVRGMSYPNGSHSRRIRDLLPGLGIEYARVVPSTGQFGLPEDWLQWQPTCHHNHNLTELAETFVGLHKKQYLYLMYVWGHSYEFDNDGNWERMEQFCAFAGGRDDVWYATNLEIVEYAGAYERLKFSASLDFVFNPTAASVWLDVNGQIVEVKGGEQKRLGQAEG</sequence>
<accession>A0A7X0W0A4</accession>
<evidence type="ECO:0000313" key="4">
    <source>
        <dbReference type="EMBL" id="MBB6734858.1"/>
    </source>
</evidence>
<dbReference type="PROSITE" id="PS51677">
    <property type="entry name" value="NODB"/>
    <property type="match status" value="1"/>
</dbReference>
<comment type="caution">
    <text evidence="4">The sequence shown here is derived from an EMBL/GenBank/DDBJ whole genome shotgun (WGS) entry which is preliminary data.</text>
</comment>
<evidence type="ECO:0000256" key="1">
    <source>
        <dbReference type="ARBA" id="ARBA00022723"/>
    </source>
</evidence>
<feature type="domain" description="NodB homology" evidence="3">
    <location>
        <begin position="14"/>
        <end position="270"/>
    </location>
</feature>